<protein>
    <recommendedName>
        <fullName evidence="2">PIN-like domain-containing protein</fullName>
    </recommendedName>
</protein>
<dbReference type="OrthoDB" id="9791898at2"/>
<reference evidence="3 4" key="1">
    <citation type="submission" date="2018-12" db="EMBL/GenBank/DDBJ databases">
        <authorList>
            <consortium name="Pathogen Informatics"/>
        </authorList>
    </citation>
    <scope>NUCLEOTIDE SEQUENCE [LARGE SCALE GENOMIC DNA]</scope>
    <source>
        <strain evidence="3 4">NCTC12871</strain>
    </source>
</reference>
<sequence>MNYAFVDYENVGTLDSPILKSEINWNDYSKIFVYIGAKQCSFTFPEEWDDLRNVDFIKISDCAKNNLDFHIALDLGRLDATVDKTIEFHILSQDRGYEGICKTLTKHGRIAKIALPPKNSPSPTAESLPKPAKTNVPEQPIITPRPYTVKYSEQTYLQLKVFLDKFLSDLSLDTNEERKLRFYDNFIGGLVKCNLAKEVDGEVVLDGFELSKKETRQPVVNNQKPPVEPQESFNIECVAVPGNTNKPEPVVVEDEGKINASNIESVLQEKVEIIPGSTINTGCSKETFYLGLKESFLRTCNLPGSITALHNVIRVRLRGIFLLGLIELTTEQIQSYSDYCCSMFKKEGLVRQNNTKLQWLVNSDSSITETKELISSYNRYCDYIHSRGHYPKTKLTLFRNIPSVITKTISKEYFDIACQYIYEKLLSSSRLTVANDGNTLTWHKNKF</sequence>
<dbReference type="EMBL" id="LR134510">
    <property type="protein sequence ID" value="VEJ08929.1"/>
    <property type="molecule type" value="Genomic_DNA"/>
</dbReference>
<dbReference type="Pfam" id="PF18475">
    <property type="entry name" value="PIN7"/>
    <property type="match status" value="1"/>
</dbReference>
<evidence type="ECO:0000313" key="3">
    <source>
        <dbReference type="EMBL" id="VEJ08929.1"/>
    </source>
</evidence>
<organism evidence="3 4">
    <name type="scientific">Actinobacillus delphinicola</name>
    <dbReference type="NCBI Taxonomy" id="51161"/>
    <lineage>
        <taxon>Bacteria</taxon>
        <taxon>Pseudomonadati</taxon>
        <taxon>Pseudomonadota</taxon>
        <taxon>Gammaproteobacteria</taxon>
        <taxon>Pasteurellales</taxon>
        <taxon>Pasteurellaceae</taxon>
        <taxon>Actinobacillus</taxon>
    </lineage>
</organism>
<accession>A0A448TSG0</accession>
<dbReference type="Proteomes" id="UP000279799">
    <property type="component" value="Chromosome"/>
</dbReference>
<proteinExistence type="predicted"/>
<dbReference type="KEGG" id="adp:NCTC12871_00347"/>
<evidence type="ECO:0000259" key="2">
    <source>
        <dbReference type="Pfam" id="PF18475"/>
    </source>
</evidence>
<keyword evidence="4" id="KW-1185">Reference proteome</keyword>
<gene>
    <name evidence="3" type="ORF">NCTC12871_00347</name>
</gene>
<name>A0A448TSG0_9PAST</name>
<dbReference type="InterPro" id="IPR041494">
    <property type="entry name" value="PIN7"/>
</dbReference>
<evidence type="ECO:0000256" key="1">
    <source>
        <dbReference type="SAM" id="MobiDB-lite"/>
    </source>
</evidence>
<feature type="domain" description="PIN-like" evidence="2">
    <location>
        <begin position="5"/>
        <end position="108"/>
    </location>
</feature>
<dbReference type="AlphaFoldDB" id="A0A448TSG0"/>
<feature type="region of interest" description="Disordered" evidence="1">
    <location>
        <begin position="116"/>
        <end position="139"/>
    </location>
</feature>
<dbReference type="RefSeq" id="WP_126598421.1">
    <property type="nucleotide sequence ID" value="NZ_LR134510.1"/>
</dbReference>
<evidence type="ECO:0000313" key="4">
    <source>
        <dbReference type="Proteomes" id="UP000279799"/>
    </source>
</evidence>